<dbReference type="Proteomes" id="UP001596380">
    <property type="component" value="Unassembled WGS sequence"/>
</dbReference>
<evidence type="ECO:0000313" key="3">
    <source>
        <dbReference type="Proteomes" id="UP001596380"/>
    </source>
</evidence>
<name>A0ABW2CEQ0_9ACTN</name>
<dbReference type="EMBL" id="JBHSXS010000004">
    <property type="protein sequence ID" value="MFC6880072.1"/>
    <property type="molecule type" value="Genomic_DNA"/>
</dbReference>
<evidence type="ECO:0000256" key="1">
    <source>
        <dbReference type="RuleBase" id="RU362001"/>
    </source>
</evidence>
<sequence>MGEAFGTTYSVMQQSEQLFKSKHREMTELLDRLEGELESGLARWEDTAKDAYMDARAKWDKAAREMAKAVKEFSESIGVAHDNYQKAEQSNSKIWT</sequence>
<proteinExistence type="inferred from homology"/>
<keyword evidence="3" id="KW-1185">Reference proteome</keyword>
<dbReference type="Gene3D" id="1.10.287.1060">
    <property type="entry name" value="ESAT-6-like"/>
    <property type="match status" value="1"/>
</dbReference>
<gene>
    <name evidence="2" type="ORF">ACFQKB_09880</name>
</gene>
<evidence type="ECO:0000313" key="2">
    <source>
        <dbReference type="EMBL" id="MFC6880072.1"/>
    </source>
</evidence>
<accession>A0ABW2CEQ0</accession>
<dbReference type="NCBIfam" id="TIGR03930">
    <property type="entry name" value="WXG100_ESAT6"/>
    <property type="match status" value="1"/>
</dbReference>
<dbReference type="Pfam" id="PF06013">
    <property type="entry name" value="WXG100"/>
    <property type="match status" value="1"/>
</dbReference>
<dbReference type="SUPFAM" id="SSF140453">
    <property type="entry name" value="EsxAB dimer-like"/>
    <property type="match status" value="1"/>
</dbReference>
<reference evidence="3" key="1">
    <citation type="journal article" date="2019" name="Int. J. Syst. Evol. Microbiol.">
        <title>The Global Catalogue of Microorganisms (GCM) 10K type strain sequencing project: providing services to taxonomists for standard genome sequencing and annotation.</title>
        <authorList>
            <consortium name="The Broad Institute Genomics Platform"/>
            <consortium name="The Broad Institute Genome Sequencing Center for Infectious Disease"/>
            <person name="Wu L."/>
            <person name="Ma J."/>
        </authorList>
    </citation>
    <scope>NUCLEOTIDE SEQUENCE [LARGE SCALE GENOMIC DNA]</scope>
    <source>
        <strain evidence="3">JCM 3369</strain>
    </source>
</reference>
<dbReference type="InterPro" id="IPR036689">
    <property type="entry name" value="ESAT-6-like_sf"/>
</dbReference>
<organism evidence="2 3">
    <name type="scientific">Actinomadura yumaensis</name>
    <dbReference type="NCBI Taxonomy" id="111807"/>
    <lineage>
        <taxon>Bacteria</taxon>
        <taxon>Bacillati</taxon>
        <taxon>Actinomycetota</taxon>
        <taxon>Actinomycetes</taxon>
        <taxon>Streptosporangiales</taxon>
        <taxon>Thermomonosporaceae</taxon>
        <taxon>Actinomadura</taxon>
    </lineage>
</organism>
<dbReference type="InterPro" id="IPR010310">
    <property type="entry name" value="T7SS_ESAT-6-like"/>
</dbReference>
<comment type="caution">
    <text evidence="2">The sequence shown here is derived from an EMBL/GenBank/DDBJ whole genome shotgun (WGS) entry which is preliminary data.</text>
</comment>
<protein>
    <recommendedName>
        <fullName evidence="1">ESAT-6-like protein</fullName>
    </recommendedName>
</protein>
<dbReference type="RefSeq" id="WP_160820580.1">
    <property type="nucleotide sequence ID" value="NZ_JBHSXE010000001.1"/>
</dbReference>
<comment type="similarity">
    <text evidence="1">Belongs to the WXG100 family.</text>
</comment>